<keyword evidence="5" id="KW-0547">Nucleotide-binding</keyword>
<dbReference type="AlphaFoldDB" id="A0A6A4ZKW9"/>
<evidence type="ECO:0000256" key="7">
    <source>
        <dbReference type="ARBA" id="ARBA00022989"/>
    </source>
</evidence>
<dbReference type="Pfam" id="PF00005">
    <property type="entry name" value="ABC_tran"/>
    <property type="match status" value="2"/>
</dbReference>
<dbReference type="SUPFAM" id="SSF52540">
    <property type="entry name" value="P-loop containing nucleoside triphosphate hydrolases"/>
    <property type="match status" value="2"/>
</dbReference>
<feature type="transmembrane region" description="Helical" evidence="9">
    <location>
        <begin position="120"/>
        <end position="144"/>
    </location>
</feature>
<evidence type="ECO:0000256" key="1">
    <source>
        <dbReference type="ARBA" id="ARBA00004128"/>
    </source>
</evidence>
<dbReference type="EMBL" id="VJMH01001125">
    <property type="protein sequence ID" value="KAF0713079.1"/>
    <property type="molecule type" value="Genomic_DNA"/>
</dbReference>
<dbReference type="FunFam" id="3.40.50.300:FF:000997">
    <property type="entry name" value="Multidrug resistance-associated protein 1"/>
    <property type="match status" value="1"/>
</dbReference>
<dbReference type="InterPro" id="IPR027417">
    <property type="entry name" value="P-loop_NTPase"/>
</dbReference>
<comment type="caution">
    <text evidence="12">The sequence shown here is derived from an EMBL/GenBank/DDBJ whole genome shotgun (WGS) entry which is preliminary data.</text>
</comment>
<dbReference type="PANTHER" id="PTHR24223">
    <property type="entry name" value="ATP-BINDING CASSETTE SUB-FAMILY C"/>
    <property type="match status" value="1"/>
</dbReference>
<dbReference type="PROSITE" id="PS50893">
    <property type="entry name" value="ABC_TRANSPORTER_2"/>
    <property type="match status" value="1"/>
</dbReference>
<keyword evidence="3 9" id="KW-0812">Transmembrane</keyword>
<feature type="transmembrane region" description="Helical" evidence="9">
    <location>
        <begin position="237"/>
        <end position="261"/>
    </location>
</feature>
<protein>
    <recommendedName>
        <fullName evidence="13">ABC transmembrane type-1 domain-containing protein</fullName>
    </recommendedName>
</protein>
<dbReference type="CDD" id="cd03250">
    <property type="entry name" value="ABCC_MRP_domain1"/>
    <property type="match status" value="1"/>
</dbReference>
<feature type="transmembrane region" description="Helical" evidence="9">
    <location>
        <begin position="345"/>
        <end position="368"/>
    </location>
</feature>
<keyword evidence="4" id="KW-0677">Repeat</keyword>
<evidence type="ECO:0000256" key="5">
    <source>
        <dbReference type="ARBA" id="ARBA00022741"/>
    </source>
</evidence>
<dbReference type="FunFam" id="3.40.50.300:FF:004162">
    <property type="entry name" value="ATP binding cassette subfamily C member 5"/>
    <property type="match status" value="1"/>
</dbReference>
<feature type="transmembrane region" description="Helical" evidence="9">
    <location>
        <begin position="796"/>
        <end position="822"/>
    </location>
</feature>
<keyword evidence="2" id="KW-0813">Transport</keyword>
<dbReference type="Gene3D" id="1.20.1560.10">
    <property type="entry name" value="ABC transporter type 1, transmembrane domain"/>
    <property type="match status" value="2"/>
</dbReference>
<dbReference type="CDD" id="cd18580">
    <property type="entry name" value="ABC_6TM_ABCC_D2"/>
    <property type="match status" value="1"/>
</dbReference>
<reference evidence="12" key="1">
    <citation type="submission" date="2019-06" db="EMBL/GenBank/DDBJ databases">
        <title>Genomics analysis of Aphanomyces spp. identifies a new class of oomycete effector associated with host adaptation.</title>
        <authorList>
            <person name="Gaulin E."/>
        </authorList>
    </citation>
    <scope>NUCLEOTIDE SEQUENCE</scope>
    <source>
        <strain evidence="12">CBS 578.67</strain>
    </source>
</reference>
<feature type="transmembrane region" description="Helical" evidence="9">
    <location>
        <begin position="927"/>
        <end position="948"/>
    </location>
</feature>
<dbReference type="InterPro" id="IPR044726">
    <property type="entry name" value="ABCC_6TM_D2"/>
</dbReference>
<feature type="transmembrane region" description="Helical" evidence="9">
    <location>
        <begin position="885"/>
        <end position="907"/>
    </location>
</feature>
<feature type="domain" description="ABC transmembrane type-1" evidence="11">
    <location>
        <begin position="753"/>
        <end position="1038"/>
    </location>
</feature>
<evidence type="ECO:0000256" key="4">
    <source>
        <dbReference type="ARBA" id="ARBA00022737"/>
    </source>
</evidence>
<dbReference type="InterPro" id="IPR011527">
    <property type="entry name" value="ABC1_TM_dom"/>
</dbReference>
<evidence type="ECO:0000256" key="2">
    <source>
        <dbReference type="ARBA" id="ARBA00022448"/>
    </source>
</evidence>
<keyword evidence="8 9" id="KW-0472">Membrane</keyword>
<evidence type="ECO:0000256" key="9">
    <source>
        <dbReference type="SAM" id="Phobius"/>
    </source>
</evidence>
<dbReference type="PANTHER" id="PTHR24223:SF443">
    <property type="entry name" value="MULTIDRUG-RESISTANCE LIKE PROTEIN 1, ISOFORM I"/>
    <property type="match status" value="1"/>
</dbReference>
<organism evidence="12">
    <name type="scientific">Aphanomyces stellatus</name>
    <dbReference type="NCBI Taxonomy" id="120398"/>
    <lineage>
        <taxon>Eukaryota</taxon>
        <taxon>Sar</taxon>
        <taxon>Stramenopiles</taxon>
        <taxon>Oomycota</taxon>
        <taxon>Saprolegniomycetes</taxon>
        <taxon>Saprolegniales</taxon>
        <taxon>Verrucalvaceae</taxon>
        <taxon>Aphanomyces</taxon>
    </lineage>
</organism>
<evidence type="ECO:0000256" key="8">
    <source>
        <dbReference type="ARBA" id="ARBA00023136"/>
    </source>
</evidence>
<feature type="transmembrane region" description="Helical" evidence="9">
    <location>
        <begin position="164"/>
        <end position="183"/>
    </location>
</feature>
<dbReference type="GO" id="GO:0016887">
    <property type="term" value="F:ATP hydrolysis activity"/>
    <property type="evidence" value="ECO:0007669"/>
    <property type="project" value="InterPro"/>
</dbReference>
<dbReference type="InterPro" id="IPR036640">
    <property type="entry name" value="ABC1_TM_sf"/>
</dbReference>
<name>A0A6A4ZKW9_9STRA</name>
<proteinExistence type="predicted"/>
<evidence type="ECO:0000256" key="6">
    <source>
        <dbReference type="ARBA" id="ARBA00022840"/>
    </source>
</evidence>
<feature type="non-terminal residue" evidence="12">
    <location>
        <position position="1181"/>
    </location>
</feature>
<dbReference type="InterPro" id="IPR003439">
    <property type="entry name" value="ABC_transporter-like_ATP-bd"/>
</dbReference>
<dbReference type="SMART" id="SM00382">
    <property type="entry name" value="AAA"/>
    <property type="match status" value="1"/>
</dbReference>
<evidence type="ECO:0000259" key="10">
    <source>
        <dbReference type="PROSITE" id="PS50893"/>
    </source>
</evidence>
<dbReference type="OrthoDB" id="72376at2759"/>
<dbReference type="SUPFAM" id="SSF90123">
    <property type="entry name" value="ABC transporter transmembrane region"/>
    <property type="match status" value="2"/>
</dbReference>
<dbReference type="CDD" id="cd18579">
    <property type="entry name" value="ABC_6TM_ABCC_D1"/>
    <property type="match status" value="1"/>
</dbReference>
<feature type="domain" description="ABC transmembrane type-1" evidence="11">
    <location>
        <begin position="128"/>
        <end position="410"/>
    </location>
</feature>
<dbReference type="Pfam" id="PF00664">
    <property type="entry name" value="ABC_membrane"/>
    <property type="match status" value="2"/>
</dbReference>
<comment type="subcellular location">
    <subcellularLocation>
        <location evidence="1">Vacuole membrane</location>
        <topology evidence="1">Multi-pass membrane protein</topology>
    </subcellularLocation>
</comment>
<dbReference type="GO" id="GO:0005524">
    <property type="term" value="F:ATP binding"/>
    <property type="evidence" value="ECO:0007669"/>
    <property type="project" value="UniProtKB-KW"/>
</dbReference>
<keyword evidence="7 9" id="KW-1133">Transmembrane helix</keyword>
<dbReference type="Gene3D" id="3.40.50.300">
    <property type="entry name" value="P-loop containing nucleotide triphosphate hydrolases"/>
    <property type="match status" value="2"/>
</dbReference>
<dbReference type="InterPro" id="IPR050173">
    <property type="entry name" value="ABC_transporter_C-like"/>
</dbReference>
<dbReference type="GO" id="GO:0140359">
    <property type="term" value="F:ABC-type transporter activity"/>
    <property type="evidence" value="ECO:0007669"/>
    <property type="project" value="InterPro"/>
</dbReference>
<feature type="domain" description="ABC transporter" evidence="10">
    <location>
        <begin position="445"/>
        <end position="668"/>
    </location>
</feature>
<feature type="transmembrane region" description="Helical" evidence="9">
    <location>
        <begin position="267"/>
        <end position="291"/>
    </location>
</feature>
<dbReference type="PROSITE" id="PS50929">
    <property type="entry name" value="ABC_TM1F"/>
    <property type="match status" value="2"/>
</dbReference>
<dbReference type="InterPro" id="IPR003593">
    <property type="entry name" value="AAA+_ATPase"/>
</dbReference>
<dbReference type="FunFam" id="1.20.1560.10:FF:000013">
    <property type="entry name" value="ABC transporter C family member 2"/>
    <property type="match status" value="1"/>
</dbReference>
<evidence type="ECO:0000259" key="11">
    <source>
        <dbReference type="PROSITE" id="PS50929"/>
    </source>
</evidence>
<evidence type="ECO:0000313" key="12">
    <source>
        <dbReference type="EMBL" id="KAF0713079.1"/>
    </source>
</evidence>
<gene>
    <name evidence="12" type="ORF">As57867_004518</name>
</gene>
<evidence type="ECO:0000256" key="3">
    <source>
        <dbReference type="ARBA" id="ARBA00022692"/>
    </source>
</evidence>
<feature type="transmembrane region" description="Helical" evidence="9">
    <location>
        <begin position="987"/>
        <end position="1004"/>
    </location>
</feature>
<keyword evidence="6" id="KW-0067">ATP-binding</keyword>
<accession>A0A6A4ZKW9</accession>
<feature type="transmembrane region" description="Helical" evidence="9">
    <location>
        <begin position="739"/>
        <end position="761"/>
    </location>
</feature>
<dbReference type="InterPro" id="IPR044746">
    <property type="entry name" value="ABCC_6TM_D1"/>
</dbReference>
<dbReference type="GO" id="GO:0005774">
    <property type="term" value="C:vacuolar membrane"/>
    <property type="evidence" value="ECO:0007669"/>
    <property type="project" value="UniProtKB-SubCell"/>
</dbReference>
<evidence type="ECO:0008006" key="13">
    <source>
        <dbReference type="Google" id="ProtNLM"/>
    </source>
</evidence>
<sequence length="1181" mass="130126">MNSNRPLHFGCRLRALHTAHVTYLLSSAAVSLTLNMFDYQGLNSPRLQATPPTRHPLDVANAWSKAIFSWASPLIALGNERQLAPPDMWTVQDANRVDKLVEKYSRVYEMHDRRLFKTFFAIYMPKIVLVGVLQVLSAGCSLFGPSYILPQIIDAVQASSTNWTRAVLLVVALYAVQMGGALMQAHLSFINSVIGIQFSAFLRSKLFSKALNLSTASRQETTAGDIANLISVDILNFVVFSTNLNMLWIVPIQVAVVLYLIQRQVGWAIYVGLGAVVLIVLVTMVFTTFIGQAQMRQMGFKDDRMKVLNELFGAIQIVKFNAWEETFVNKIMHLRDQELRAILSYIRSLLVIVTSMYTAPVLIAVIVFATYSVWMGKVLTVSIVFTTLALCKYLQDALVQLPSTVVDFIDAIVSAKRLAQVLAMEERDPTNVSKEPPKDCSGAAITITDGSFGWDAEKPFFEHLNWTVQRGEFVVVHGGVGTGKSSLCSILLGEMTKFQGSVSVAGRVAYFAQQSWIQNATIRENILFAKPYDAAKYCKVLDACALTEDLVALPAGDRTEIGLKGVNLSGGQKARVSLARACYSDADIFIFDAPLAALDAIVSNQVFQKCFLGLLQHKTVVLVTHNPDVIDSPAVDRCFQLQDGRLVERVSTPRSEKPSVASPTLSPLRAHLGSWEDQTTTLSHAEKYDLLVTPSGKSPYHSDAGMVFTPRKSSPGAADGETLIVDEARAEGRVSKDVVLSYLSAVGGWCALAVMLFWTIATEGVRVASDMWLAHWSNSSNTKSEAEFRADSNNNLIVYSGLVLVLCVLTVVQVYVVLTYGLRGSKLLFRQMLDGLVQAPMRFFDTNPIGRILNRFGDDIFQCDIRLPLSFAPILVEVAMALSKIVTSIAIVQYMGLLLPPLVYAYVKLGAYFLAPLREVNRIKKTMLSPLLSLVSEAIDGAVVIRAFGERYQRRFTRLHDLDVNNYSASSFAQVTVMQWFNLRVHFVSNSIVLVILLGAVVASNRISPALVGLAITYGLNIPSNLEGLVSLWASLETALIAPERVHEYANVPSEGQRTTPLVLEAAWPAHGQIEFDDVSFRYKPEDPLVLKHVSFSVRGGEKIGVVGRTGAGKSSLMMTLFRINEVATGTIKIDGVDIAAVGLKRLRSSLAIIPQNPVLFKGTLRNYMDPFDEFTDEQLW</sequence>